<evidence type="ECO:0000256" key="5">
    <source>
        <dbReference type="ARBA" id="ARBA00023136"/>
    </source>
</evidence>
<accession>A0AAU0N4D6</accession>
<feature type="transmembrane region" description="Helical" evidence="6">
    <location>
        <begin position="275"/>
        <end position="293"/>
    </location>
</feature>
<proteinExistence type="predicted"/>
<dbReference type="RefSeq" id="WP_318955575.1">
    <property type="nucleotide sequence ID" value="NZ_CP137555.1"/>
</dbReference>
<dbReference type="PANTHER" id="PTHR43478">
    <property type="entry name" value="NA+/H+ ANTIPORTER-RELATED"/>
    <property type="match status" value="1"/>
</dbReference>
<name>A0AAU0N4D6_9GAMM</name>
<evidence type="ECO:0000256" key="4">
    <source>
        <dbReference type="ARBA" id="ARBA00022989"/>
    </source>
</evidence>
<keyword evidence="4 6" id="KW-1133">Transmembrane helix</keyword>
<evidence type="ECO:0000256" key="6">
    <source>
        <dbReference type="SAM" id="Phobius"/>
    </source>
</evidence>
<evidence type="ECO:0000313" key="9">
    <source>
        <dbReference type="Proteomes" id="UP001302477"/>
    </source>
</evidence>
<feature type="transmembrane region" description="Helical" evidence="6">
    <location>
        <begin position="61"/>
        <end position="80"/>
    </location>
</feature>
<keyword evidence="5 6" id="KW-0472">Membrane</keyword>
<feature type="transmembrane region" description="Helical" evidence="6">
    <location>
        <begin position="182"/>
        <end position="206"/>
    </location>
</feature>
<dbReference type="Proteomes" id="UP001302477">
    <property type="component" value="Chromosome"/>
</dbReference>
<protein>
    <submittedName>
        <fullName evidence="8">Na+/H+ antiporter NhaC family protein</fullName>
    </submittedName>
</protein>
<feature type="transmembrane region" description="Helical" evidence="6">
    <location>
        <begin position="6"/>
        <end position="22"/>
    </location>
</feature>
<evidence type="ECO:0000259" key="7">
    <source>
        <dbReference type="Pfam" id="PF03553"/>
    </source>
</evidence>
<feature type="transmembrane region" description="Helical" evidence="6">
    <location>
        <begin position="305"/>
        <end position="326"/>
    </location>
</feature>
<dbReference type="KEGG" id="mpaf:R5R33_08420"/>
<keyword evidence="9" id="KW-1185">Reference proteome</keyword>
<feature type="transmembrane region" description="Helical" evidence="6">
    <location>
        <begin position="29"/>
        <end position="49"/>
    </location>
</feature>
<dbReference type="GO" id="GO:0005886">
    <property type="term" value="C:plasma membrane"/>
    <property type="evidence" value="ECO:0007669"/>
    <property type="project" value="UniProtKB-SubCell"/>
</dbReference>
<reference evidence="8 9" key="1">
    <citation type="submission" date="2023-10" db="EMBL/GenBank/DDBJ databases">
        <title>Description of Microbulbifer bruguierae sp. nov., isolated from the sediments of mangrove plant Bruguiera sexangula and comparative genomic analyses of the genus Microbulbifer.</title>
        <authorList>
            <person name="Long M."/>
        </authorList>
    </citation>
    <scope>NUCLEOTIDE SEQUENCE [LARGE SCALE GENOMIC DNA]</scope>
    <source>
        <strain evidence="8 9">SPO729</strain>
    </source>
</reference>
<evidence type="ECO:0000256" key="3">
    <source>
        <dbReference type="ARBA" id="ARBA00022692"/>
    </source>
</evidence>
<feature type="transmembrane region" description="Helical" evidence="6">
    <location>
        <begin position="251"/>
        <end position="268"/>
    </location>
</feature>
<keyword evidence="3 6" id="KW-0812">Transmembrane</keyword>
<comment type="subcellular location">
    <subcellularLocation>
        <location evidence="1">Cell membrane</location>
        <topology evidence="1">Multi-pass membrane protein</topology>
    </subcellularLocation>
</comment>
<feature type="transmembrane region" description="Helical" evidence="6">
    <location>
        <begin position="433"/>
        <end position="452"/>
    </location>
</feature>
<feature type="transmembrane region" description="Helical" evidence="6">
    <location>
        <begin position="141"/>
        <end position="170"/>
    </location>
</feature>
<dbReference type="EMBL" id="CP137555">
    <property type="protein sequence ID" value="WOX07144.1"/>
    <property type="molecule type" value="Genomic_DNA"/>
</dbReference>
<evidence type="ECO:0000256" key="1">
    <source>
        <dbReference type="ARBA" id="ARBA00004651"/>
    </source>
</evidence>
<gene>
    <name evidence="8" type="ORF">R5R33_08420</name>
</gene>
<organism evidence="8 9">
    <name type="scientific">Microbulbifer pacificus</name>
    <dbReference type="NCBI Taxonomy" id="407164"/>
    <lineage>
        <taxon>Bacteria</taxon>
        <taxon>Pseudomonadati</taxon>
        <taxon>Pseudomonadota</taxon>
        <taxon>Gammaproteobacteria</taxon>
        <taxon>Cellvibrionales</taxon>
        <taxon>Microbulbiferaceae</taxon>
        <taxon>Microbulbifer</taxon>
    </lineage>
</organism>
<dbReference type="InterPro" id="IPR018461">
    <property type="entry name" value="Na/H_Antiport_NhaC-like_C"/>
</dbReference>
<feature type="transmembrane region" description="Helical" evidence="6">
    <location>
        <begin position="101"/>
        <end position="121"/>
    </location>
</feature>
<evidence type="ECO:0000256" key="2">
    <source>
        <dbReference type="ARBA" id="ARBA00022475"/>
    </source>
</evidence>
<keyword evidence="2" id="KW-1003">Cell membrane</keyword>
<dbReference type="PANTHER" id="PTHR43478:SF1">
    <property type="entry name" value="NA+_H+ ANTIPORTER NHAC-LIKE C-TERMINAL DOMAIN-CONTAINING PROTEIN"/>
    <property type="match status" value="1"/>
</dbReference>
<evidence type="ECO:0000313" key="8">
    <source>
        <dbReference type="EMBL" id="WOX07144.1"/>
    </source>
</evidence>
<feature type="domain" description="Na+/H+ antiporter NhaC-like C-terminal" evidence="7">
    <location>
        <begin position="173"/>
        <end position="450"/>
    </location>
</feature>
<sequence length="453" mass="47870">METYGALSLIPTIAVVATAVITKRPVAALITGVIIALVMLDPSDIMTPLTETALAVMADETIGWVILVCGLFGSLIALLIRSGAANAFADLLAKRANTRNRALLSTWFLGLVIFIDDYLNALAVGASMKKVTDKFKVSRQMLAYIADSTAAPACFLVPISTWAVFFSGILESANIAEQGQGISMYISAIPFMLYSWLALLLVPLVATGRIPLIGPMKRAEALAAAGTPEISPDELPASAAGPAAVGPRHHAWNFIVPILSLLFFSWVYDIDVLKGVIIALAITIPLFGLQRVIGWHEMLDTVMDGFKLMIPPLAIIVAAFMFKAVNDSLGMPQYVIESLKPLMTAQWLPLVAFLSMSLISFATGSSWGIFTITIPIIVPLAQAVGCPLPLALGALLSASAFGSHACFYGDATVLAAQGSGCTVMSHALTQLPYAIMAAIIAGIGFVLCGFLLV</sequence>
<dbReference type="AlphaFoldDB" id="A0AAU0N4D6"/>
<feature type="transmembrane region" description="Helical" evidence="6">
    <location>
        <begin position="347"/>
        <end position="370"/>
    </location>
</feature>
<dbReference type="Pfam" id="PF03553">
    <property type="entry name" value="Na_H_antiporter"/>
    <property type="match status" value="1"/>
</dbReference>